<keyword evidence="3" id="KW-1185">Reference proteome</keyword>
<evidence type="ECO:0000256" key="1">
    <source>
        <dbReference type="SAM" id="MobiDB-lite"/>
    </source>
</evidence>
<sequence>MSYGAQTVMDDRSRREPLFSREVSGYDSLQSTVGQTDVQEGARPGAPSCQFIRQYDSLHNTEYGTHFWTAEPHPQPKNTKFDLHSTTAHAGHSATNAPSHPGQQHTTLPSGHLLNPMVFPGIDRITHDPLPPYTSQEPVSRLENWWRQGGPSNFNPTNHPYPAQPPFDGESRIGGVPRFLKEDRRLPPPIPSRPMGFLGPRATNDRYVLPPLPELHPVPESSRRYTTQQKSSSWNQRPSSSNAFYPPPVTAPVAAYNHRVHEVIDLTRDDDDAGPAQPRDPPASELRSLNAATTSCQRRKEGKVKGKPKSKPKQLEYTDLPSIQTGFACPYPSPDDPRQRCHVLFSSRDVLQRHLGGHLKEERAMLRLGGEGFDQNSLVFGGVFAPGFPCQLCDYPFWRKDSRDRHQKIDQITNAVSCPKLGNPKNHGNWEQRHEEKREKYGLPEREVLRNAPMREGEGSQVARSTNTQHPGDHPPANNVPRARYTWAGTQ</sequence>
<evidence type="ECO:0000313" key="2">
    <source>
        <dbReference type="EMBL" id="EJT99225.1"/>
    </source>
</evidence>
<dbReference type="Proteomes" id="UP000030653">
    <property type="component" value="Unassembled WGS sequence"/>
</dbReference>
<proteinExistence type="predicted"/>
<feature type="compositionally biased region" description="Polar residues" evidence="1">
    <location>
        <begin position="89"/>
        <end position="109"/>
    </location>
</feature>
<name>M5FQN5_DACPD</name>
<feature type="compositionally biased region" description="Basic and acidic residues" evidence="1">
    <location>
        <begin position="428"/>
        <end position="458"/>
    </location>
</feature>
<accession>M5FQN5</accession>
<dbReference type="GeneID" id="63688477"/>
<protein>
    <submittedName>
        <fullName evidence="2">Uncharacterized protein</fullName>
    </submittedName>
</protein>
<dbReference type="HOGENOM" id="CLU_557786_0_0_1"/>
<feature type="compositionally biased region" description="Basic residues" evidence="1">
    <location>
        <begin position="300"/>
        <end position="312"/>
    </location>
</feature>
<reference evidence="2 3" key="1">
    <citation type="journal article" date="2012" name="Science">
        <title>The Paleozoic origin of enzymatic lignin decomposition reconstructed from 31 fungal genomes.</title>
        <authorList>
            <person name="Floudas D."/>
            <person name="Binder M."/>
            <person name="Riley R."/>
            <person name="Barry K."/>
            <person name="Blanchette R.A."/>
            <person name="Henrissat B."/>
            <person name="Martinez A.T."/>
            <person name="Otillar R."/>
            <person name="Spatafora J.W."/>
            <person name="Yadav J.S."/>
            <person name="Aerts A."/>
            <person name="Benoit I."/>
            <person name="Boyd A."/>
            <person name="Carlson A."/>
            <person name="Copeland A."/>
            <person name="Coutinho P.M."/>
            <person name="de Vries R.P."/>
            <person name="Ferreira P."/>
            <person name="Findley K."/>
            <person name="Foster B."/>
            <person name="Gaskell J."/>
            <person name="Glotzer D."/>
            <person name="Gorecki P."/>
            <person name="Heitman J."/>
            <person name="Hesse C."/>
            <person name="Hori C."/>
            <person name="Igarashi K."/>
            <person name="Jurgens J.A."/>
            <person name="Kallen N."/>
            <person name="Kersten P."/>
            <person name="Kohler A."/>
            <person name="Kuees U."/>
            <person name="Kumar T.K.A."/>
            <person name="Kuo A."/>
            <person name="LaButti K."/>
            <person name="Larrondo L.F."/>
            <person name="Lindquist E."/>
            <person name="Ling A."/>
            <person name="Lombard V."/>
            <person name="Lucas S."/>
            <person name="Lundell T."/>
            <person name="Martin R."/>
            <person name="McLaughlin D.J."/>
            <person name="Morgenstern I."/>
            <person name="Morin E."/>
            <person name="Murat C."/>
            <person name="Nagy L.G."/>
            <person name="Nolan M."/>
            <person name="Ohm R.A."/>
            <person name="Patyshakuliyeva A."/>
            <person name="Rokas A."/>
            <person name="Ruiz-Duenas F.J."/>
            <person name="Sabat G."/>
            <person name="Salamov A."/>
            <person name="Samejima M."/>
            <person name="Schmutz J."/>
            <person name="Slot J.C."/>
            <person name="St John F."/>
            <person name="Stenlid J."/>
            <person name="Sun H."/>
            <person name="Sun S."/>
            <person name="Syed K."/>
            <person name="Tsang A."/>
            <person name="Wiebenga A."/>
            <person name="Young D."/>
            <person name="Pisabarro A."/>
            <person name="Eastwood D.C."/>
            <person name="Martin F."/>
            <person name="Cullen D."/>
            <person name="Grigoriev I.V."/>
            <person name="Hibbett D.S."/>
        </authorList>
    </citation>
    <scope>NUCLEOTIDE SEQUENCE [LARGE SCALE GENOMIC DNA]</scope>
    <source>
        <strain evidence="2 3">DJM-731 SS1</strain>
    </source>
</reference>
<dbReference type="EMBL" id="JH795870">
    <property type="protein sequence ID" value="EJT99225.1"/>
    <property type="molecule type" value="Genomic_DNA"/>
</dbReference>
<feature type="region of interest" description="Disordered" evidence="1">
    <location>
        <begin position="268"/>
        <end position="314"/>
    </location>
</feature>
<evidence type="ECO:0000313" key="3">
    <source>
        <dbReference type="Proteomes" id="UP000030653"/>
    </source>
</evidence>
<dbReference type="AlphaFoldDB" id="M5FQN5"/>
<feature type="region of interest" description="Disordered" evidence="1">
    <location>
        <begin position="181"/>
        <end position="248"/>
    </location>
</feature>
<organism evidence="2 3">
    <name type="scientific">Dacryopinax primogenitus (strain DJM 731)</name>
    <name type="common">Brown rot fungus</name>
    <dbReference type="NCBI Taxonomy" id="1858805"/>
    <lineage>
        <taxon>Eukaryota</taxon>
        <taxon>Fungi</taxon>
        <taxon>Dikarya</taxon>
        <taxon>Basidiomycota</taxon>
        <taxon>Agaricomycotina</taxon>
        <taxon>Dacrymycetes</taxon>
        <taxon>Dacrymycetales</taxon>
        <taxon>Dacrymycetaceae</taxon>
        <taxon>Dacryopinax</taxon>
    </lineage>
</organism>
<feature type="region of interest" description="Disordered" evidence="1">
    <location>
        <begin position="418"/>
        <end position="491"/>
    </location>
</feature>
<dbReference type="RefSeq" id="XP_040626123.1">
    <property type="nucleotide sequence ID" value="XM_040773415.1"/>
</dbReference>
<dbReference type="STRING" id="1858805.M5FQN5"/>
<feature type="region of interest" description="Disordered" evidence="1">
    <location>
        <begin position="89"/>
        <end position="111"/>
    </location>
</feature>
<feature type="compositionally biased region" description="Low complexity" evidence="1">
    <location>
        <begin position="231"/>
        <end position="244"/>
    </location>
</feature>
<gene>
    <name evidence="2" type="ORF">DACRYDRAFT_23844</name>
</gene>